<proteinExistence type="predicted"/>
<name>A0A0X8HAZ5_9GAMM</name>
<keyword evidence="1" id="KW-0812">Transmembrane</keyword>
<dbReference type="Proteomes" id="UP000063387">
    <property type="component" value="Chromosome"/>
</dbReference>
<evidence type="ECO:0000256" key="1">
    <source>
        <dbReference type="SAM" id="Phobius"/>
    </source>
</evidence>
<reference evidence="2 3" key="1">
    <citation type="journal article" date="2016" name="Genome Announc.">
        <title>Draft Genome Sequence of 'Halomonas chromatireducens' Strain AGD 8-3, a Haloalkaliphilic Chromate- and Selenite-Reducing Gammaproteobacterium.</title>
        <authorList>
            <person name="Sharko F.S."/>
            <person name="Shapovalova A.A."/>
            <person name="Tsygankova S.V."/>
            <person name="Komova A.V."/>
            <person name="Boulygina E.S."/>
            <person name="Teslyuk A.B."/>
            <person name="Gotovtsev P.M."/>
            <person name="Namsaraev Z.B."/>
            <person name="Khijniak T.V."/>
            <person name="Nedoluzhko A.V."/>
            <person name="Vasilov R.G."/>
        </authorList>
    </citation>
    <scope>NUCLEOTIDE SEQUENCE [LARGE SCALE GENOMIC DNA]</scope>
    <source>
        <strain evidence="2 3">AGD 8-3</strain>
    </source>
</reference>
<keyword evidence="3" id="KW-1185">Reference proteome</keyword>
<evidence type="ECO:0000313" key="2">
    <source>
        <dbReference type="EMBL" id="AMC99323.1"/>
    </source>
</evidence>
<protein>
    <submittedName>
        <fullName evidence="2">Uncharacterized protein</fullName>
    </submittedName>
</protein>
<dbReference type="RefSeq" id="WP_066443904.1">
    <property type="nucleotide sequence ID" value="NZ_CP014226.1"/>
</dbReference>
<feature type="transmembrane region" description="Helical" evidence="1">
    <location>
        <begin position="5"/>
        <end position="22"/>
    </location>
</feature>
<keyword evidence="1" id="KW-1133">Transmembrane helix</keyword>
<dbReference type="EMBL" id="CP014226">
    <property type="protein sequence ID" value="AMC99323.1"/>
    <property type="molecule type" value="Genomic_DNA"/>
</dbReference>
<accession>A0A0X8HAZ5</accession>
<dbReference type="OrthoDB" id="6120615at2"/>
<organism evidence="2 3">
    <name type="scientific">Halomonas chromatireducens</name>
    <dbReference type="NCBI Taxonomy" id="507626"/>
    <lineage>
        <taxon>Bacteria</taxon>
        <taxon>Pseudomonadati</taxon>
        <taxon>Pseudomonadota</taxon>
        <taxon>Gammaproteobacteria</taxon>
        <taxon>Oceanospirillales</taxon>
        <taxon>Halomonadaceae</taxon>
        <taxon>Halomonas</taxon>
    </lineage>
</organism>
<keyword evidence="1" id="KW-0472">Membrane</keyword>
<dbReference type="PATRIC" id="fig|507626.3.peg.221"/>
<evidence type="ECO:0000313" key="3">
    <source>
        <dbReference type="Proteomes" id="UP000063387"/>
    </source>
</evidence>
<gene>
    <name evidence="2" type="ORF">LOKO_00226</name>
</gene>
<reference evidence="2 3" key="2">
    <citation type="submission" date="2016-02" db="EMBL/GenBank/DDBJ databases">
        <authorList>
            <person name="Wen L."/>
            <person name="He K."/>
            <person name="Yang H."/>
        </authorList>
    </citation>
    <scope>NUCLEOTIDE SEQUENCE [LARGE SCALE GENOMIC DNA]</scope>
    <source>
        <strain evidence="2 3">AGD 8-3</strain>
    </source>
</reference>
<dbReference type="AlphaFoldDB" id="A0A0X8HAZ5"/>
<dbReference type="STRING" id="507626.LOKO_00226"/>
<feature type="transmembrane region" description="Helical" evidence="1">
    <location>
        <begin position="61"/>
        <end position="83"/>
    </location>
</feature>
<dbReference type="KEGG" id="hco:LOKO_00226"/>
<sequence length="86" mass="9778">MLKIGLLLLIVPPLMLMGLYFWELSDVRECTLMQGGYWDYLDGVCRDTSQPFVPWVERQPLLVNGGMLLSVVGLVVCMAGLYVKRR</sequence>